<dbReference type="Pfam" id="PF06212">
    <property type="entry name" value="GRIM-19"/>
    <property type="match status" value="1"/>
</dbReference>
<evidence type="ECO:0000256" key="13">
    <source>
        <dbReference type="ARBA" id="ARBA00046797"/>
    </source>
</evidence>
<proteinExistence type="inferred from homology"/>
<evidence type="ECO:0000256" key="11">
    <source>
        <dbReference type="ARBA" id="ARBA00023136"/>
    </source>
</evidence>
<dbReference type="PANTHER" id="PTHR12966:SF0">
    <property type="entry name" value="NADH DEHYDROGENASE [UBIQUINONE] 1 ALPHA SUBCOMPLEX SUBUNIT 13"/>
    <property type="match status" value="1"/>
</dbReference>
<dbReference type="STRING" id="6526.A0A2C9KEW4"/>
<evidence type="ECO:0000256" key="3">
    <source>
        <dbReference type="ARBA" id="ARBA00018192"/>
    </source>
</evidence>
<keyword evidence="4 14" id="KW-0813">Transport</keyword>
<organism evidence="15 16">
    <name type="scientific">Biomphalaria glabrata</name>
    <name type="common">Bloodfluke planorb</name>
    <name type="synonym">Freshwater snail</name>
    <dbReference type="NCBI Taxonomy" id="6526"/>
    <lineage>
        <taxon>Eukaryota</taxon>
        <taxon>Metazoa</taxon>
        <taxon>Spiralia</taxon>
        <taxon>Lophotrochozoa</taxon>
        <taxon>Mollusca</taxon>
        <taxon>Gastropoda</taxon>
        <taxon>Heterobranchia</taxon>
        <taxon>Euthyneura</taxon>
        <taxon>Panpulmonata</taxon>
        <taxon>Hygrophila</taxon>
        <taxon>Lymnaeoidea</taxon>
        <taxon>Planorbidae</taxon>
        <taxon>Biomphalaria</taxon>
    </lineage>
</organism>
<evidence type="ECO:0000256" key="5">
    <source>
        <dbReference type="ARBA" id="ARBA00022660"/>
    </source>
</evidence>
<dbReference type="RefSeq" id="XP_013084487.2">
    <property type="nucleotide sequence ID" value="XM_013229033.2"/>
</dbReference>
<sequence>EFHFRFRLFVYVNKHFLPQKVKMVTYKQDMPPEGGFNPYEWAARKPKRLFGGYTQFALFAGFTSIAWIFYFRWRNTKKLNELEMRESRVAIEPFLLAERDRAILKHYRKNRDEENELMKNVEGWKTGTLWGEPVYYNPRNRYVKPALEELLAHMSYREQEDFKYDKRKRF</sequence>
<evidence type="ECO:0000313" key="16">
    <source>
        <dbReference type="Proteomes" id="UP000076420"/>
    </source>
</evidence>
<keyword evidence="8 14" id="KW-0249">Electron transport</keyword>
<comment type="subcellular location">
    <subcellularLocation>
        <location evidence="1 14">Mitochondrion inner membrane</location>
        <topology evidence="1 14">Single-pass membrane protein</topology>
        <orientation evidence="1 14">Matrix side</orientation>
    </subcellularLocation>
</comment>
<feature type="transmembrane region" description="Helical" evidence="14">
    <location>
        <begin position="50"/>
        <end position="71"/>
    </location>
</feature>
<dbReference type="KEGG" id="bgt:106069380"/>
<dbReference type="GO" id="GO:0005743">
    <property type="term" value="C:mitochondrial inner membrane"/>
    <property type="evidence" value="ECO:0007669"/>
    <property type="project" value="UniProtKB-SubCell"/>
</dbReference>
<evidence type="ECO:0000256" key="4">
    <source>
        <dbReference type="ARBA" id="ARBA00022448"/>
    </source>
</evidence>
<keyword evidence="9 14" id="KW-1133">Transmembrane helix</keyword>
<keyword evidence="7 14" id="KW-0999">Mitochondrion inner membrane</keyword>
<evidence type="ECO:0000256" key="7">
    <source>
        <dbReference type="ARBA" id="ARBA00022792"/>
    </source>
</evidence>
<evidence type="ECO:0000256" key="8">
    <source>
        <dbReference type="ARBA" id="ARBA00022982"/>
    </source>
</evidence>
<dbReference type="InterPro" id="IPR009346">
    <property type="entry name" value="GRIM-19"/>
</dbReference>
<evidence type="ECO:0000256" key="10">
    <source>
        <dbReference type="ARBA" id="ARBA00023128"/>
    </source>
</evidence>
<evidence type="ECO:0000256" key="2">
    <source>
        <dbReference type="ARBA" id="ARBA00007312"/>
    </source>
</evidence>
<evidence type="ECO:0000313" key="15">
    <source>
        <dbReference type="EnsemblMetazoa" id="BGLB018392-PA"/>
    </source>
</evidence>
<evidence type="ECO:0000256" key="12">
    <source>
        <dbReference type="ARBA" id="ARBA00045908"/>
    </source>
</evidence>
<evidence type="ECO:0000256" key="14">
    <source>
        <dbReference type="RuleBase" id="RU368034"/>
    </source>
</evidence>
<accession>A0A2C9KEW4</accession>
<evidence type="ECO:0000256" key="9">
    <source>
        <dbReference type="ARBA" id="ARBA00022989"/>
    </source>
</evidence>
<dbReference type="AlphaFoldDB" id="A0A2C9KEW4"/>
<comment type="subunit">
    <text evidence="13">Complex I is composed of 45 different subunits. Interacts with CARD15, but not with CARD4. Interacts with STAT3, but not with STAT1, STAT2 and STAT5A. Interacts with OLFM4.</text>
</comment>
<dbReference type="VEuPathDB" id="VectorBase:BGLAX_034564"/>
<dbReference type="EnsemblMetazoa" id="BGLB018392-RA">
    <property type="protein sequence ID" value="BGLB018392-PA"/>
    <property type="gene ID" value="BGLB018392"/>
</dbReference>
<dbReference type="PANTHER" id="PTHR12966">
    <property type="entry name" value="NADH DEHYDROGENASE UBIQUINONE 1 ALPHA SUBCOMPLEX SUBUNIT 13"/>
    <property type="match status" value="1"/>
</dbReference>
<keyword evidence="5 14" id="KW-0679">Respiratory chain</keyword>
<name>A0A2C9KEW4_BIOGL</name>
<comment type="function">
    <text evidence="14">Complex I functions in the transfer of electrons from NADH to the respiratory chain. Accessory subunit of the mitochondrial membrane respiratory chain NADH dehydrogenase (Complex I), that is believed not to be involved in catalysis.</text>
</comment>
<comment type="similarity">
    <text evidence="2 14">Belongs to the complex I NDUFA13 subunit family.</text>
</comment>
<gene>
    <name evidence="15" type="primary">106069380</name>
</gene>
<dbReference type="Proteomes" id="UP000076420">
    <property type="component" value="Unassembled WGS sequence"/>
</dbReference>
<dbReference type="VEuPathDB" id="VectorBase:BGLB018392"/>
<evidence type="ECO:0000256" key="6">
    <source>
        <dbReference type="ARBA" id="ARBA00022692"/>
    </source>
</evidence>
<reference evidence="15" key="1">
    <citation type="submission" date="2020-05" db="UniProtKB">
        <authorList>
            <consortium name="EnsemblMetazoa"/>
        </authorList>
    </citation>
    <scope>IDENTIFICATION</scope>
    <source>
        <strain evidence="15">BB02</strain>
    </source>
</reference>
<evidence type="ECO:0000256" key="1">
    <source>
        <dbReference type="ARBA" id="ARBA00004298"/>
    </source>
</evidence>
<dbReference type="GO" id="GO:0045271">
    <property type="term" value="C:respiratory chain complex I"/>
    <property type="evidence" value="ECO:0007669"/>
    <property type="project" value="UniProtKB-UniRule"/>
</dbReference>
<keyword evidence="6 14" id="KW-0812">Transmembrane</keyword>
<keyword evidence="10 14" id="KW-0496">Mitochondrion</keyword>
<keyword evidence="11 14" id="KW-0472">Membrane</keyword>
<protein>
    <recommendedName>
        <fullName evidence="3 14">NADH dehydrogenase [ubiquinone] 1 alpha subcomplex subunit 13</fullName>
    </recommendedName>
</protein>
<comment type="function">
    <text evidence="12">Accessory subunit of the mitochondrial membrane respiratory chain NADH dehydrogenase (Complex I), that is believed not to be involved in catalysis. Complex I functions in the transfer of electrons from NADH to the respiratory chain. The immediate electron acceptor for the enzyme is believed to be ubiquinone. Involved in the interferon/all-trans-retinoic acid (IFN/RA) induced cell death. This apoptotic activity is inhibited by interaction with viral IRF1. Prevents the transactivation of STAT3 target genes. May play a role in CARD15-mediated innate mucosal responses and serve to regulate intestinal epithelial cell responses to microbes.</text>
</comment>
<dbReference type="OrthoDB" id="3308at2759"/>